<evidence type="ECO:0008006" key="4">
    <source>
        <dbReference type="Google" id="ProtNLM"/>
    </source>
</evidence>
<protein>
    <recommendedName>
        <fullName evidence="4">Lipoprotein</fullName>
    </recommendedName>
</protein>
<name>A0A1M5UB86_9BACT</name>
<dbReference type="STRING" id="1121409.SAMN02745124_01116"/>
<keyword evidence="3" id="KW-1185">Reference proteome</keyword>
<proteinExistence type="predicted"/>
<evidence type="ECO:0000256" key="1">
    <source>
        <dbReference type="SAM" id="SignalP"/>
    </source>
</evidence>
<gene>
    <name evidence="2" type="ORF">SAMN02745124_01116</name>
</gene>
<sequence>MSARFWVLVTALLVTFSCCGCADNTGRYLPVYTNTPRISTLGFSVLPPPGQGWYERVNRDSLFYVKKVDSETYSIASRATELHFNEEFPEINDFLAHVKERKLISVDPSLIRNVQLFFDVSEKSERCVRYRQCYEDHRAEGSHELSAQPFTNVSNTGLICVHPDNNRLGIDLFYQERQSSGKPTQSFASEGESFLASLSFLSLTAQR</sequence>
<keyword evidence="1" id="KW-0732">Signal</keyword>
<dbReference type="AlphaFoldDB" id="A0A1M5UB86"/>
<organism evidence="2 3">
    <name type="scientific">Desulfofustis glycolicus DSM 9705</name>
    <dbReference type="NCBI Taxonomy" id="1121409"/>
    <lineage>
        <taxon>Bacteria</taxon>
        <taxon>Pseudomonadati</taxon>
        <taxon>Thermodesulfobacteriota</taxon>
        <taxon>Desulfobulbia</taxon>
        <taxon>Desulfobulbales</taxon>
        <taxon>Desulfocapsaceae</taxon>
        <taxon>Desulfofustis</taxon>
    </lineage>
</organism>
<dbReference type="EMBL" id="FQXS01000004">
    <property type="protein sequence ID" value="SHH60237.1"/>
    <property type="molecule type" value="Genomic_DNA"/>
</dbReference>
<dbReference type="Proteomes" id="UP000184139">
    <property type="component" value="Unassembled WGS sequence"/>
</dbReference>
<evidence type="ECO:0000313" key="3">
    <source>
        <dbReference type="Proteomes" id="UP000184139"/>
    </source>
</evidence>
<feature type="chain" id="PRO_5012251782" description="Lipoprotein" evidence="1">
    <location>
        <begin position="23"/>
        <end position="207"/>
    </location>
</feature>
<evidence type="ECO:0000313" key="2">
    <source>
        <dbReference type="EMBL" id="SHH60237.1"/>
    </source>
</evidence>
<feature type="signal peptide" evidence="1">
    <location>
        <begin position="1"/>
        <end position="22"/>
    </location>
</feature>
<accession>A0A1M5UB86</accession>
<dbReference type="PROSITE" id="PS51257">
    <property type="entry name" value="PROKAR_LIPOPROTEIN"/>
    <property type="match status" value="1"/>
</dbReference>
<reference evidence="2 3" key="1">
    <citation type="submission" date="2016-11" db="EMBL/GenBank/DDBJ databases">
        <authorList>
            <person name="Jaros S."/>
            <person name="Januszkiewicz K."/>
            <person name="Wedrychowicz H."/>
        </authorList>
    </citation>
    <scope>NUCLEOTIDE SEQUENCE [LARGE SCALE GENOMIC DNA]</scope>
    <source>
        <strain evidence="2 3">DSM 9705</strain>
    </source>
</reference>